<feature type="region of interest" description="Disordered" evidence="1">
    <location>
        <begin position="117"/>
        <end position="161"/>
    </location>
</feature>
<dbReference type="InterPro" id="IPR020399">
    <property type="entry name" value="T-cell_rcpt-assoc_TM_adapter-1"/>
</dbReference>
<dbReference type="GO" id="GO:0072686">
    <property type="term" value="C:mitotic spindle"/>
    <property type="evidence" value="ECO:0007669"/>
    <property type="project" value="Ensembl"/>
</dbReference>
<feature type="transmembrane region" description="Helical" evidence="2">
    <location>
        <begin position="12"/>
        <end position="32"/>
    </location>
</feature>
<evidence type="ECO:0000256" key="1">
    <source>
        <dbReference type="SAM" id="MobiDB-lite"/>
    </source>
</evidence>
<dbReference type="GO" id="GO:0051051">
    <property type="term" value="P:negative regulation of transport"/>
    <property type="evidence" value="ECO:0007669"/>
    <property type="project" value="Ensembl"/>
</dbReference>
<sequence length="190" mass="21953">MSGNDPCPIFVWGLLAFLGLALIMSLIFNVSYWMEKQRQDKTCDYSDDYIPRGDEYYIEDAPIYGNVDNMLSGPTVESFYEQMKARPERAINEKQECSPMQAKADTQICYASLDNSFKGKRRKPKSHFSPKDENEKLHAVDTRLPQNNSVPSFREERDVSEENIHDDPIRLFGLIHAKKEQISMQDYDPA</sequence>
<accession>A0A4X2L0H2</accession>
<protein>
    <submittedName>
        <fullName evidence="3">T cell receptor associated transmembrane adaptor 1</fullName>
    </submittedName>
</protein>
<dbReference type="STRING" id="29139.ENSVURP00010018149"/>
<reference evidence="3" key="2">
    <citation type="submission" date="2025-08" db="UniProtKB">
        <authorList>
            <consortium name="Ensembl"/>
        </authorList>
    </citation>
    <scope>IDENTIFICATION</scope>
</reference>
<dbReference type="GO" id="GO:0050850">
    <property type="term" value="P:positive regulation of calcium-mediated signaling"/>
    <property type="evidence" value="ECO:0007669"/>
    <property type="project" value="Ensembl"/>
</dbReference>
<dbReference type="GO" id="GO:0001920">
    <property type="term" value="P:negative regulation of receptor recycling"/>
    <property type="evidence" value="ECO:0007669"/>
    <property type="project" value="Ensembl"/>
</dbReference>
<gene>
    <name evidence="3" type="primary">TRAT1</name>
</gene>
<dbReference type="GeneTree" id="ENSGT00390000004910"/>
<feature type="compositionally biased region" description="Basic and acidic residues" evidence="1">
    <location>
        <begin position="129"/>
        <end position="141"/>
    </location>
</feature>
<evidence type="ECO:0000256" key="2">
    <source>
        <dbReference type="SAM" id="Phobius"/>
    </source>
</evidence>
<dbReference type="Ensembl" id="ENSVURT00010020621.1">
    <property type="protein sequence ID" value="ENSVURP00010018149.1"/>
    <property type="gene ID" value="ENSVURG00010013850.1"/>
</dbReference>
<keyword evidence="2" id="KW-0812">Transmembrane</keyword>
<reference evidence="4" key="1">
    <citation type="submission" date="2018-12" db="EMBL/GenBank/DDBJ databases">
        <authorList>
            <person name="Yazar S."/>
        </authorList>
    </citation>
    <scope>NUCLEOTIDE SEQUENCE [LARGE SCALE GENOMIC DNA]</scope>
</reference>
<name>A0A4X2L0H2_VOMUR</name>
<dbReference type="Pfam" id="PF15330">
    <property type="entry name" value="SIT"/>
    <property type="match status" value="1"/>
</dbReference>
<feature type="compositionally biased region" description="Basic residues" evidence="1">
    <location>
        <begin position="118"/>
        <end position="128"/>
    </location>
</feature>
<keyword evidence="2" id="KW-0472">Membrane</keyword>
<evidence type="ECO:0000313" key="4">
    <source>
        <dbReference type="Proteomes" id="UP000314987"/>
    </source>
</evidence>
<reference evidence="3" key="3">
    <citation type="submission" date="2025-09" db="UniProtKB">
        <authorList>
            <consortium name="Ensembl"/>
        </authorList>
    </citation>
    <scope>IDENTIFICATION</scope>
</reference>
<dbReference type="GO" id="GO:0050862">
    <property type="term" value="P:positive regulation of T cell receptor signaling pathway"/>
    <property type="evidence" value="ECO:0007669"/>
    <property type="project" value="Ensembl"/>
</dbReference>
<keyword evidence="2" id="KW-1133">Transmembrane helix</keyword>
<dbReference type="Proteomes" id="UP000314987">
    <property type="component" value="Unassembled WGS sequence"/>
</dbReference>
<dbReference type="AlphaFoldDB" id="A0A4X2L0H2"/>
<dbReference type="OMA" id="DEDCYEQ"/>
<evidence type="ECO:0000313" key="3">
    <source>
        <dbReference type="Ensembl" id="ENSVURP00010018149.1"/>
    </source>
</evidence>
<keyword evidence="4" id="KW-1185">Reference proteome</keyword>
<dbReference type="PANTHER" id="PTHR15951">
    <property type="entry name" value="T-CELL RECEPTOR-ASSOCIATED TRANSMEMBRANE ADAPTER 1"/>
    <property type="match status" value="1"/>
</dbReference>
<proteinExistence type="predicted"/>
<dbReference type="GO" id="GO:0042101">
    <property type="term" value="C:T cell receptor complex"/>
    <property type="evidence" value="ECO:0007669"/>
    <property type="project" value="Ensembl"/>
</dbReference>
<organism evidence="3 4">
    <name type="scientific">Vombatus ursinus</name>
    <name type="common">Common wombat</name>
    <dbReference type="NCBI Taxonomy" id="29139"/>
    <lineage>
        <taxon>Eukaryota</taxon>
        <taxon>Metazoa</taxon>
        <taxon>Chordata</taxon>
        <taxon>Craniata</taxon>
        <taxon>Vertebrata</taxon>
        <taxon>Euteleostomi</taxon>
        <taxon>Mammalia</taxon>
        <taxon>Metatheria</taxon>
        <taxon>Diprotodontia</taxon>
        <taxon>Vombatidae</taxon>
        <taxon>Vombatus</taxon>
    </lineage>
</organism>
<dbReference type="PANTHER" id="PTHR15951:SF2">
    <property type="entry name" value="T-CELL RECEPTOR-ASSOCIATED TRANSMEMBRANE ADAPTER 1"/>
    <property type="match status" value="1"/>
</dbReference>
<dbReference type="OrthoDB" id="8952491at2759"/>
<dbReference type="GO" id="GO:0034451">
    <property type="term" value="C:centriolar satellite"/>
    <property type="evidence" value="ECO:0007669"/>
    <property type="project" value="Ensembl"/>
</dbReference>